<organism evidence="2 3">
    <name type="scientific">Bugula neritina</name>
    <name type="common">Brown bryozoan</name>
    <name type="synonym">Sertularia neritina</name>
    <dbReference type="NCBI Taxonomy" id="10212"/>
    <lineage>
        <taxon>Eukaryota</taxon>
        <taxon>Metazoa</taxon>
        <taxon>Spiralia</taxon>
        <taxon>Lophotrochozoa</taxon>
        <taxon>Bryozoa</taxon>
        <taxon>Gymnolaemata</taxon>
        <taxon>Cheilostomatida</taxon>
        <taxon>Flustrina</taxon>
        <taxon>Buguloidea</taxon>
        <taxon>Bugulidae</taxon>
        <taxon>Bugula</taxon>
    </lineage>
</organism>
<feature type="compositionally biased region" description="Polar residues" evidence="1">
    <location>
        <begin position="255"/>
        <end position="264"/>
    </location>
</feature>
<name>A0A7J7J5P5_BUGNE</name>
<dbReference type="Proteomes" id="UP000593567">
    <property type="component" value="Unassembled WGS sequence"/>
</dbReference>
<accession>A0A7J7J5P5</accession>
<sequence length="391" mass="42541">MIDYERYDHTYCRVVAAPSDVITEKVNYTLPADDILIVNNYAMETTVSTEKENGTQPAREPVILSRGKRPRKTNPIIVKAVNKDGDSLRVSTVVAPVTAVSSNSSHSIVRKAAPPANDTGICEDKTDNKNLLSTTGSSSQIKISADNNGEEKAELSKNDDLEEDLPQEPVVPPTKSGRMRKLTAKAKENSEWSKASKNSKAQKIKKSLEKPENAQRRRGRPPTKKPSAVSVSPSDNAPEVVTDLKEATVSHESNKAGTKNSTETVVDASKFATNQKPATGKKRGRKPKMASPQSETPAISVKPAKPTVGRPKLAPVVKQPAVKKNKKQSSKPAKLVVVTKPPPKRRAQQEAAPESQSKVSRKRKQMSNNDHSIPSAKIDTRNIMGGSRRKN</sequence>
<dbReference type="EMBL" id="VXIV02003139">
    <property type="protein sequence ID" value="KAF6021044.1"/>
    <property type="molecule type" value="Genomic_DNA"/>
</dbReference>
<feature type="compositionally biased region" description="Basic and acidic residues" evidence="1">
    <location>
        <begin position="149"/>
        <end position="159"/>
    </location>
</feature>
<comment type="caution">
    <text evidence="2">The sequence shown here is derived from an EMBL/GenBank/DDBJ whole genome shotgun (WGS) entry which is preliminary data.</text>
</comment>
<evidence type="ECO:0000256" key="1">
    <source>
        <dbReference type="SAM" id="MobiDB-lite"/>
    </source>
</evidence>
<feature type="compositionally biased region" description="Basic residues" evidence="1">
    <location>
        <begin position="279"/>
        <end position="288"/>
    </location>
</feature>
<feature type="region of interest" description="Disordered" evidence="1">
    <location>
        <begin position="100"/>
        <end position="391"/>
    </location>
</feature>
<feature type="compositionally biased region" description="Basic and acidic residues" evidence="1">
    <location>
        <begin position="206"/>
        <end position="215"/>
    </location>
</feature>
<dbReference type="AlphaFoldDB" id="A0A7J7J5P5"/>
<keyword evidence="3" id="KW-1185">Reference proteome</keyword>
<proteinExistence type="predicted"/>
<feature type="compositionally biased region" description="Polar residues" evidence="1">
    <location>
        <begin position="129"/>
        <end position="147"/>
    </location>
</feature>
<reference evidence="2" key="1">
    <citation type="submission" date="2020-06" db="EMBL/GenBank/DDBJ databases">
        <title>Draft genome of Bugula neritina, a colonial animal packing powerful symbionts and potential medicines.</title>
        <authorList>
            <person name="Rayko M."/>
        </authorList>
    </citation>
    <scope>NUCLEOTIDE SEQUENCE [LARGE SCALE GENOMIC DNA]</scope>
    <source>
        <strain evidence="2">Kwan_BN1</strain>
    </source>
</reference>
<protein>
    <submittedName>
        <fullName evidence="2">Uncharacterized protein</fullName>
    </submittedName>
</protein>
<evidence type="ECO:0000313" key="2">
    <source>
        <dbReference type="EMBL" id="KAF6021044.1"/>
    </source>
</evidence>
<evidence type="ECO:0000313" key="3">
    <source>
        <dbReference type="Proteomes" id="UP000593567"/>
    </source>
</evidence>
<feature type="compositionally biased region" description="Basic and acidic residues" evidence="1">
    <location>
        <begin position="242"/>
        <end position="254"/>
    </location>
</feature>
<gene>
    <name evidence="2" type="ORF">EB796_020691</name>
</gene>